<dbReference type="InterPro" id="IPR045694">
    <property type="entry name" value="DUF6058"/>
</dbReference>
<protein>
    <submittedName>
        <fullName evidence="1">Uncharacterized protein</fullName>
    </submittedName>
</protein>
<dbReference type="EMBL" id="RXLQ01000004">
    <property type="protein sequence ID" value="RSZ59211.1"/>
    <property type="molecule type" value="Genomic_DNA"/>
</dbReference>
<proteinExistence type="predicted"/>
<reference evidence="1 2" key="1">
    <citation type="submission" date="2018-12" db="EMBL/GenBank/DDBJ databases">
        <authorList>
            <person name="Yang E."/>
        </authorList>
    </citation>
    <scope>NUCLEOTIDE SEQUENCE [LARGE SCALE GENOMIC DNA]</scope>
    <source>
        <strain evidence="1 2">SOD</strain>
    </source>
</reference>
<accession>A0A430HNY8</accession>
<comment type="caution">
    <text evidence="1">The sequence shown here is derived from an EMBL/GenBank/DDBJ whole genome shotgun (WGS) entry which is preliminary data.</text>
</comment>
<name>A0A430HNY8_9BURK</name>
<organism evidence="1 2">
    <name type="scientific">Massilia atriviolacea</name>
    <dbReference type="NCBI Taxonomy" id="2495579"/>
    <lineage>
        <taxon>Bacteria</taxon>
        <taxon>Pseudomonadati</taxon>
        <taxon>Pseudomonadota</taxon>
        <taxon>Betaproteobacteria</taxon>
        <taxon>Burkholderiales</taxon>
        <taxon>Oxalobacteraceae</taxon>
        <taxon>Telluria group</taxon>
        <taxon>Massilia</taxon>
    </lineage>
</organism>
<gene>
    <name evidence="1" type="ORF">EJB06_08450</name>
</gene>
<dbReference type="AlphaFoldDB" id="A0A430HNY8"/>
<keyword evidence="2" id="KW-1185">Reference proteome</keyword>
<sequence>MELIRYLSDSYFTEEQLLAVSGLDPDELAALQQRAMMPRASYRLRIDVQCDSFFGAHQEHKQLDYYAKGYASWIGLLQSLGGESDAYRVFAERYRARLTQLKAAGLCTDDPKLNAGLDGHLREEWRHFLDGTYGVCTKTGLPEDIASKELATTIIRDIIGKPVEQALSMRDRVCLTLAVDLLDTASGQFAPHEKERSSRHLLIDEVRKTYQL</sequence>
<dbReference type="Proteomes" id="UP000278085">
    <property type="component" value="Unassembled WGS sequence"/>
</dbReference>
<evidence type="ECO:0000313" key="2">
    <source>
        <dbReference type="Proteomes" id="UP000278085"/>
    </source>
</evidence>
<dbReference type="Pfam" id="PF19531">
    <property type="entry name" value="DUF6058"/>
    <property type="match status" value="1"/>
</dbReference>
<dbReference type="OrthoDB" id="7840905at2"/>
<dbReference type="RefSeq" id="WP_126073583.1">
    <property type="nucleotide sequence ID" value="NZ_CP051166.1"/>
</dbReference>
<evidence type="ECO:0000313" key="1">
    <source>
        <dbReference type="EMBL" id="RSZ59211.1"/>
    </source>
</evidence>